<dbReference type="PANTHER" id="PTHR32092">
    <property type="entry name" value="6-PHOSPHO-BETA-GLUCOSIDASE-RELATED"/>
    <property type="match status" value="1"/>
</dbReference>
<feature type="site" description="Increases basicity of active site Tyr" evidence="15">
    <location>
        <position position="114"/>
    </location>
</feature>
<evidence type="ECO:0000256" key="13">
    <source>
        <dbReference type="PIRSR" id="PIRSR601088-2"/>
    </source>
</evidence>
<feature type="modified residue" description="Phosphohistidine; by HPr" evidence="16">
    <location>
        <position position="534"/>
    </location>
</feature>
<evidence type="ECO:0000256" key="8">
    <source>
        <dbReference type="ARBA" id="ARBA00023027"/>
    </source>
</evidence>
<evidence type="ECO:0000313" key="20">
    <source>
        <dbReference type="Proteomes" id="UP000321944"/>
    </source>
</evidence>
<dbReference type="SUPFAM" id="SSF46973">
    <property type="entry name" value="Enzyme IIa from lactose specific PTS, IIa-lac"/>
    <property type="match status" value="1"/>
</dbReference>
<keyword evidence="11 17" id="KW-0326">Glycosidase</keyword>
<keyword evidence="5" id="KW-0598">Phosphotransferase system</keyword>
<dbReference type="PANTHER" id="PTHR32092:SF5">
    <property type="entry name" value="6-PHOSPHO-BETA-GLUCOSIDASE"/>
    <property type="match status" value="1"/>
</dbReference>
<dbReference type="EMBL" id="AP019841">
    <property type="protein sequence ID" value="BBM54529.1"/>
    <property type="molecule type" value="Genomic_DNA"/>
</dbReference>
<dbReference type="EC" id="3.2.1.86" evidence="12"/>
<proteinExistence type="inferred from homology"/>
<evidence type="ECO:0000256" key="15">
    <source>
        <dbReference type="PIRSR" id="PIRSR601088-4"/>
    </source>
</evidence>
<dbReference type="GO" id="GO:0016616">
    <property type="term" value="F:oxidoreductase activity, acting on the CH-OH group of donors, NAD or NADP as acceptor"/>
    <property type="evidence" value="ECO:0007669"/>
    <property type="project" value="InterPro"/>
</dbReference>
<dbReference type="CDD" id="cd05296">
    <property type="entry name" value="GH4_P_beta_glucosidase"/>
    <property type="match status" value="1"/>
</dbReference>
<feature type="binding site" evidence="13">
    <location>
        <position position="152"/>
    </location>
    <ligand>
        <name>substrate</name>
    </ligand>
</feature>
<dbReference type="Gene3D" id="3.40.50.720">
    <property type="entry name" value="NAD(P)-binding Rossmann-like Domain"/>
    <property type="match status" value="1"/>
</dbReference>
<comment type="similarity">
    <text evidence="1 17">Belongs to the glycosyl hydrolase 4 family.</text>
</comment>
<dbReference type="FunFam" id="3.40.50.720:FF:000163">
    <property type="entry name" value="6-phospho-beta-glucosidase"/>
    <property type="match status" value="1"/>
</dbReference>
<feature type="binding site" evidence="14">
    <location>
        <position position="174"/>
    </location>
    <ligand>
        <name>Mn(2+)</name>
        <dbReference type="ChEBI" id="CHEBI:29035"/>
    </ligand>
</feature>
<keyword evidence="14" id="KW-0408">Iron</keyword>
<keyword evidence="9 14" id="KW-0464">Manganese</keyword>
<keyword evidence="10" id="KW-0119">Carbohydrate metabolism</keyword>
<evidence type="ECO:0000256" key="14">
    <source>
        <dbReference type="PIRSR" id="PIRSR601088-3"/>
    </source>
</evidence>
<accession>A0A510KS06</accession>
<keyword evidence="14" id="KW-0533">Nickel</keyword>
<evidence type="ECO:0000256" key="4">
    <source>
        <dbReference type="ARBA" id="ARBA00022679"/>
    </source>
</evidence>
<keyword evidence="14" id="KW-0170">Cobalt</keyword>
<gene>
    <name evidence="19" type="ORF">JMUB3936_0813</name>
</gene>
<sequence>MKKKDGIKIVTIGGGSSYTPELIEGFIKRIKELPVKEIWLVDIEEGKEKLEIVGNLAKRMVEKAGIDCKVYLTLDRREAIKDADFVTTQFRVGLLDARIKDERIPFENGLLGQETNGAGGMFKAFRTIPVILDIVKDIKELAPEAWLINFTNPAGIVTEAVLNYGNFEKVVGLCNIPVHTQMDCASLYEKDISEFKFQFAGLNHFVWYRVWDKKGNELTADLWDKRQDKENLGVKNIVSINYDYDQIKNLGMLPCDYHRYYYLQDEMLKEGLKSYRENGTRGEIVKKVEAELFELYKDVNLKEKPKQLEKRGGAYYSDAACELISAIYNDKGIIMAVNTRNKGAIADLPYNSAVEISSYITASGPKPITFGKFPNAGQRGYIQLMKAMEELTVEAAVTGNYYTALQAFTTNPLIPGTTIGRKVLNELLDAHKKYLPQFKDYYENREKYQKGGKYKIMDKEQMELVVFEIVNSAGMAKGLAYEALGEAEKGNFKKAENLLKEADEALLSAHNIQTDIIQAEVNGEGITPSVLFVHSQDHLMTAIEAKTLIEGMIKMYKRIDKLEKK</sequence>
<dbReference type="RefSeq" id="WP_147003342.1">
    <property type="nucleotide sequence ID" value="NZ_AP019841.1"/>
</dbReference>
<evidence type="ECO:0000256" key="12">
    <source>
        <dbReference type="ARBA" id="ARBA00066487"/>
    </source>
</evidence>
<dbReference type="AlphaFoldDB" id="A0A510KS06"/>
<dbReference type="InterPro" id="IPR022616">
    <property type="entry name" value="Glyco_hydro_4_C"/>
</dbReference>
<protein>
    <recommendedName>
        <fullName evidence="12">6-phospho-beta-glucosidase</fullName>
        <ecNumber evidence="12">3.2.1.86</ecNumber>
    </recommendedName>
</protein>
<dbReference type="Gene3D" id="1.20.58.80">
    <property type="entry name" value="Phosphotransferase system, lactose/cellobiose-type IIA subunit"/>
    <property type="match status" value="1"/>
</dbReference>
<feature type="domain" description="Glycosyl hydrolase family 4 C-terminal" evidence="18">
    <location>
        <begin position="199"/>
        <end position="414"/>
    </location>
</feature>
<dbReference type="InterPro" id="IPR019802">
    <property type="entry name" value="GlycHydrolase_4_CS"/>
</dbReference>
<evidence type="ECO:0000256" key="10">
    <source>
        <dbReference type="ARBA" id="ARBA00023277"/>
    </source>
</evidence>
<dbReference type="SUPFAM" id="SSF51735">
    <property type="entry name" value="NAD(P)-binding Rossmann-fold domains"/>
    <property type="match status" value="1"/>
</dbReference>
<dbReference type="PROSITE" id="PS51095">
    <property type="entry name" value="PTS_EIIA_TYPE_3"/>
    <property type="match status" value="1"/>
</dbReference>
<dbReference type="CDD" id="cd00215">
    <property type="entry name" value="PTS_IIA_lac"/>
    <property type="match status" value="1"/>
</dbReference>
<evidence type="ECO:0000256" key="17">
    <source>
        <dbReference type="RuleBase" id="RU361152"/>
    </source>
</evidence>
<evidence type="ECO:0000313" key="19">
    <source>
        <dbReference type="EMBL" id="BBM54529.1"/>
    </source>
</evidence>
<evidence type="ECO:0000256" key="3">
    <source>
        <dbReference type="ARBA" id="ARBA00022597"/>
    </source>
</evidence>
<dbReference type="Gene3D" id="3.90.110.10">
    <property type="entry name" value="Lactate dehydrogenase/glycoside hydrolase, family 4, C-terminal"/>
    <property type="match status" value="1"/>
</dbReference>
<dbReference type="InterPro" id="IPR036291">
    <property type="entry name" value="NAD(P)-bd_dom_sf"/>
</dbReference>
<keyword evidence="4" id="KW-0808">Transferase</keyword>
<keyword evidence="6 14" id="KW-0479">Metal-binding</keyword>
<dbReference type="Pfam" id="PF02056">
    <property type="entry name" value="Glyco_hydro_4"/>
    <property type="match status" value="1"/>
</dbReference>
<keyword evidence="3" id="KW-0762">Sugar transport</keyword>
<dbReference type="GO" id="GO:0008706">
    <property type="term" value="F:6-phospho-beta-glucosidase activity"/>
    <property type="evidence" value="ECO:0007669"/>
    <property type="project" value="UniProtKB-EC"/>
</dbReference>
<dbReference type="InterPro" id="IPR015955">
    <property type="entry name" value="Lactate_DH/Glyco_Ohase_4_C"/>
</dbReference>
<dbReference type="SUPFAM" id="SSF56327">
    <property type="entry name" value="LDH C-terminal domain-like"/>
    <property type="match status" value="1"/>
</dbReference>
<keyword evidence="2" id="KW-0813">Transport</keyword>
<evidence type="ECO:0000256" key="6">
    <source>
        <dbReference type="ARBA" id="ARBA00022723"/>
    </source>
</evidence>
<keyword evidence="7 17" id="KW-0378">Hydrolase</keyword>
<dbReference type="GO" id="GO:0005975">
    <property type="term" value="P:carbohydrate metabolic process"/>
    <property type="evidence" value="ECO:0007669"/>
    <property type="project" value="InterPro"/>
</dbReference>
<keyword evidence="8 17" id="KW-0520">NAD</keyword>
<organism evidence="19 20">
    <name type="scientific">Leptotrichia wadei</name>
    <dbReference type="NCBI Taxonomy" id="157687"/>
    <lineage>
        <taxon>Bacteria</taxon>
        <taxon>Fusobacteriati</taxon>
        <taxon>Fusobacteriota</taxon>
        <taxon>Fusobacteriia</taxon>
        <taxon>Fusobacteriales</taxon>
        <taxon>Leptotrichiaceae</taxon>
        <taxon>Leptotrichia</taxon>
    </lineage>
</organism>
<evidence type="ECO:0000256" key="16">
    <source>
        <dbReference type="PROSITE-ProRule" id="PRU00418"/>
    </source>
</evidence>
<reference evidence="19 20" key="1">
    <citation type="submission" date="2019-07" db="EMBL/GenBank/DDBJ databases">
        <title>Complete Genome Sequence of Leptotrichia wadei Strain JMUB3936.</title>
        <authorList>
            <person name="Watanabe S."/>
            <person name="Cui L."/>
        </authorList>
    </citation>
    <scope>NUCLEOTIDE SEQUENCE [LARGE SCALE GENOMIC DNA]</scope>
    <source>
        <strain evidence="19 20">JMUB3936</strain>
    </source>
</reference>
<dbReference type="GO" id="GO:0016740">
    <property type="term" value="F:transferase activity"/>
    <property type="evidence" value="ECO:0007669"/>
    <property type="project" value="UniProtKB-KW"/>
</dbReference>
<dbReference type="InterPro" id="IPR003188">
    <property type="entry name" value="PTS_IIA_lac/cel"/>
</dbReference>
<evidence type="ECO:0000256" key="11">
    <source>
        <dbReference type="ARBA" id="ARBA00023295"/>
    </source>
</evidence>
<evidence type="ECO:0000256" key="1">
    <source>
        <dbReference type="ARBA" id="ARBA00010141"/>
    </source>
</evidence>
<evidence type="ECO:0000256" key="7">
    <source>
        <dbReference type="ARBA" id="ARBA00022801"/>
    </source>
</evidence>
<comment type="cofactor">
    <cofactor evidence="17">
        <name>NAD(+)</name>
        <dbReference type="ChEBI" id="CHEBI:57540"/>
    </cofactor>
    <text evidence="17">Binds 1 NAD(+) per subunit.</text>
</comment>
<dbReference type="GO" id="GO:0046872">
    <property type="term" value="F:metal ion binding"/>
    <property type="evidence" value="ECO:0007669"/>
    <property type="project" value="UniProtKB-KW"/>
</dbReference>
<dbReference type="PROSITE" id="PS01324">
    <property type="entry name" value="GLYCOSYL_HYDROL_F4"/>
    <property type="match status" value="1"/>
</dbReference>
<dbReference type="GO" id="GO:0009401">
    <property type="term" value="P:phosphoenolpyruvate-dependent sugar phosphotransferase system"/>
    <property type="evidence" value="ECO:0007669"/>
    <property type="project" value="UniProtKB-KW"/>
</dbReference>
<dbReference type="InterPro" id="IPR001088">
    <property type="entry name" value="Glyco_hydro_4"/>
</dbReference>
<dbReference type="InterPro" id="IPR036542">
    <property type="entry name" value="PTS_IIA_lac/cel_sf"/>
</dbReference>
<feature type="binding site" evidence="14">
    <location>
        <position position="204"/>
    </location>
    <ligand>
        <name>Mn(2+)</name>
        <dbReference type="ChEBI" id="CHEBI:29035"/>
    </ligand>
</feature>
<dbReference type="Pfam" id="PF11975">
    <property type="entry name" value="Glyco_hydro_4C"/>
    <property type="match status" value="1"/>
</dbReference>
<evidence type="ECO:0000256" key="9">
    <source>
        <dbReference type="ARBA" id="ARBA00023211"/>
    </source>
</evidence>
<dbReference type="PRINTS" id="PR00732">
    <property type="entry name" value="GLHYDRLASE4"/>
</dbReference>
<dbReference type="Proteomes" id="UP000321944">
    <property type="component" value="Chromosome"/>
</dbReference>
<evidence type="ECO:0000256" key="2">
    <source>
        <dbReference type="ARBA" id="ARBA00022448"/>
    </source>
</evidence>
<evidence type="ECO:0000259" key="18">
    <source>
        <dbReference type="Pfam" id="PF11975"/>
    </source>
</evidence>
<dbReference type="OrthoDB" id="9808275at2"/>
<evidence type="ECO:0000256" key="5">
    <source>
        <dbReference type="ARBA" id="ARBA00022683"/>
    </source>
</evidence>
<name>A0A510KS06_9FUSO</name>
<dbReference type="Pfam" id="PF02255">
    <property type="entry name" value="PTS_IIA"/>
    <property type="match status" value="1"/>
</dbReference>
<feature type="binding site" evidence="13">
    <location>
        <position position="98"/>
    </location>
    <ligand>
        <name>substrate</name>
    </ligand>
</feature>